<sequence>MRGQENPQTGAIRQTQVTQSGAAENTRASSPARVTVAVSRVELQCQRPPQILAELAGMFLMTSPVKNAHAGRQAFTSSHRARRQYRTPSPRQPGCRWTMTVGRC</sequence>
<reference evidence="1" key="1">
    <citation type="submission" date="2021-05" db="EMBL/GenBank/DDBJ databases">
        <authorList>
            <person name="Pan Q."/>
            <person name="Jouanno E."/>
            <person name="Zahm M."/>
            <person name="Klopp C."/>
            <person name="Cabau C."/>
            <person name="Louis A."/>
            <person name="Berthelot C."/>
            <person name="Parey E."/>
            <person name="Roest Crollius H."/>
            <person name="Montfort J."/>
            <person name="Robinson-Rechavi M."/>
            <person name="Bouchez O."/>
            <person name="Lampietro C."/>
            <person name="Lopez Roques C."/>
            <person name="Donnadieu C."/>
            <person name="Postlethwait J."/>
            <person name="Bobe J."/>
            <person name="Dillon D."/>
            <person name="Chandos A."/>
            <person name="von Hippel F."/>
            <person name="Guiguen Y."/>
        </authorList>
    </citation>
    <scope>NUCLEOTIDE SEQUENCE</scope>
    <source>
        <strain evidence="1">YG-Jan2019</strain>
    </source>
</reference>
<gene>
    <name evidence="1" type="ORF">DPEC_G00170010</name>
</gene>
<dbReference type="EMBL" id="CM055741">
    <property type="protein sequence ID" value="KAJ8001488.1"/>
    <property type="molecule type" value="Genomic_DNA"/>
</dbReference>
<name>A0ACC2GD01_DALPE</name>
<evidence type="ECO:0000313" key="1">
    <source>
        <dbReference type="EMBL" id="KAJ8001488.1"/>
    </source>
</evidence>
<proteinExistence type="predicted"/>
<evidence type="ECO:0000313" key="2">
    <source>
        <dbReference type="Proteomes" id="UP001157502"/>
    </source>
</evidence>
<organism evidence="1 2">
    <name type="scientific">Dallia pectoralis</name>
    <name type="common">Alaska blackfish</name>
    <dbReference type="NCBI Taxonomy" id="75939"/>
    <lineage>
        <taxon>Eukaryota</taxon>
        <taxon>Metazoa</taxon>
        <taxon>Chordata</taxon>
        <taxon>Craniata</taxon>
        <taxon>Vertebrata</taxon>
        <taxon>Euteleostomi</taxon>
        <taxon>Actinopterygii</taxon>
        <taxon>Neopterygii</taxon>
        <taxon>Teleostei</taxon>
        <taxon>Protacanthopterygii</taxon>
        <taxon>Esociformes</taxon>
        <taxon>Umbridae</taxon>
        <taxon>Dallia</taxon>
    </lineage>
</organism>
<dbReference type="Proteomes" id="UP001157502">
    <property type="component" value="Chromosome 14"/>
</dbReference>
<comment type="caution">
    <text evidence="1">The sequence shown here is derived from an EMBL/GenBank/DDBJ whole genome shotgun (WGS) entry which is preliminary data.</text>
</comment>
<keyword evidence="2" id="KW-1185">Reference proteome</keyword>
<accession>A0ACC2GD01</accession>
<protein>
    <submittedName>
        <fullName evidence="1">Uncharacterized protein</fullName>
    </submittedName>
</protein>